<organism evidence="2 3">
    <name type="scientific">Legionella worsleiensis</name>
    <dbReference type="NCBI Taxonomy" id="45076"/>
    <lineage>
        <taxon>Bacteria</taxon>
        <taxon>Pseudomonadati</taxon>
        <taxon>Pseudomonadota</taxon>
        <taxon>Gammaproteobacteria</taxon>
        <taxon>Legionellales</taxon>
        <taxon>Legionellaceae</taxon>
        <taxon>Legionella</taxon>
    </lineage>
</organism>
<comment type="caution">
    <text evidence="2">The sequence shown here is derived from an EMBL/GenBank/DDBJ whole genome shotgun (WGS) entry which is preliminary data.</text>
</comment>
<dbReference type="STRING" id="45076.Lwor_0295"/>
<dbReference type="EMBL" id="LNZC01000002">
    <property type="protein sequence ID" value="KTD81992.1"/>
    <property type="molecule type" value="Genomic_DNA"/>
</dbReference>
<dbReference type="GO" id="GO:0008757">
    <property type="term" value="F:S-adenosylmethionine-dependent methyltransferase activity"/>
    <property type="evidence" value="ECO:0007669"/>
    <property type="project" value="InterPro"/>
</dbReference>
<gene>
    <name evidence="2" type="ORF">Lwor_0295</name>
</gene>
<dbReference type="OrthoDB" id="9797252at2"/>
<dbReference type="CDD" id="cd02440">
    <property type="entry name" value="AdoMet_MTases"/>
    <property type="match status" value="1"/>
</dbReference>
<dbReference type="PANTHER" id="PTHR45180">
    <property type="entry name" value="OS01G0307686 PROTEIN"/>
    <property type="match status" value="1"/>
</dbReference>
<dbReference type="Pfam" id="PF08241">
    <property type="entry name" value="Methyltransf_11"/>
    <property type="match status" value="1"/>
</dbReference>
<dbReference type="PATRIC" id="fig|45076.6.peg.327"/>
<dbReference type="Proteomes" id="UP000054662">
    <property type="component" value="Unassembled WGS sequence"/>
</dbReference>
<name>A0A0W1ALC6_9GAMM</name>
<dbReference type="InterPro" id="IPR029063">
    <property type="entry name" value="SAM-dependent_MTases_sf"/>
</dbReference>
<evidence type="ECO:0000313" key="3">
    <source>
        <dbReference type="Proteomes" id="UP000054662"/>
    </source>
</evidence>
<evidence type="ECO:0000313" key="2">
    <source>
        <dbReference type="EMBL" id="KTD81992.1"/>
    </source>
</evidence>
<dbReference type="AlphaFoldDB" id="A0A0W1ALC6"/>
<dbReference type="SUPFAM" id="SSF53335">
    <property type="entry name" value="S-adenosyl-L-methionine-dependent methyltransferases"/>
    <property type="match status" value="1"/>
</dbReference>
<proteinExistence type="predicted"/>
<dbReference type="RefSeq" id="WP_058492102.1">
    <property type="nucleotide sequence ID" value="NZ_CBCRUR010000003.1"/>
</dbReference>
<protein>
    <recommendedName>
        <fullName evidence="1">Methyltransferase type 11 domain-containing protein</fullName>
    </recommendedName>
</protein>
<dbReference type="Gene3D" id="3.40.50.150">
    <property type="entry name" value="Vaccinia Virus protein VP39"/>
    <property type="match status" value="1"/>
</dbReference>
<dbReference type="InterPro" id="IPR013216">
    <property type="entry name" value="Methyltransf_11"/>
</dbReference>
<reference evidence="2 3" key="1">
    <citation type="submission" date="2015-11" db="EMBL/GenBank/DDBJ databases">
        <title>Genomic analysis of 38 Legionella species identifies large and diverse effector repertoires.</title>
        <authorList>
            <person name="Burstein D."/>
            <person name="Amaro F."/>
            <person name="Zusman T."/>
            <person name="Lifshitz Z."/>
            <person name="Cohen O."/>
            <person name="Gilbert J.A."/>
            <person name="Pupko T."/>
            <person name="Shuman H.A."/>
            <person name="Segal G."/>
        </authorList>
    </citation>
    <scope>NUCLEOTIDE SEQUENCE [LARGE SCALE GENOMIC DNA]</scope>
    <source>
        <strain evidence="2 3">ATCC 49508</strain>
    </source>
</reference>
<accession>A0A0W1ALC6</accession>
<evidence type="ECO:0000259" key="1">
    <source>
        <dbReference type="Pfam" id="PF08241"/>
    </source>
</evidence>
<sequence>MDEVNREYIRHFNQATEHYLLCRPSYPPELFNYLAQLVKHEVTVWDCGTGNGQAAKALAEHFAKVIATDINQAQLDVAMLSPNIQYLCTPAEKTPIPSGSIGLVTVAQALHWFNFSLFYDEVRRVSTPEGVIAVWCYGLGLFDDDVINGFIKKLYNDILGSDYWPKERLFIDENYKTIPFPFRLIDTPELSIKKRMNFEQLIGYLSTWSAVKEFQDRQGLNPINLIMNELLSSWGNVTKEREITWPLYSLIGAIHS</sequence>
<dbReference type="PANTHER" id="PTHR45180:SF1">
    <property type="entry name" value="OS01G0307686 PROTEIN"/>
    <property type="match status" value="1"/>
</dbReference>
<keyword evidence="3" id="KW-1185">Reference proteome</keyword>
<feature type="domain" description="Methyltransferase type 11" evidence="1">
    <location>
        <begin position="46"/>
        <end position="133"/>
    </location>
</feature>